<protein>
    <submittedName>
        <fullName evidence="1">Uncharacterized protein</fullName>
    </submittedName>
</protein>
<sequence length="100" mass="11631">MLRQTFPSWYRLGLKRTVWLPVVCRFIIGVSFHSKKPFSLSETIIDLIHIGFVFFEWFDVAQNEFICGVQNRNQTGKVALFFCQSNALGIAVNKLFHVFD</sequence>
<organism evidence="1 2">
    <name type="scientific">Brachionus plicatilis</name>
    <name type="common">Marine rotifer</name>
    <name type="synonym">Brachionus muelleri</name>
    <dbReference type="NCBI Taxonomy" id="10195"/>
    <lineage>
        <taxon>Eukaryota</taxon>
        <taxon>Metazoa</taxon>
        <taxon>Spiralia</taxon>
        <taxon>Gnathifera</taxon>
        <taxon>Rotifera</taxon>
        <taxon>Eurotatoria</taxon>
        <taxon>Monogononta</taxon>
        <taxon>Pseudotrocha</taxon>
        <taxon>Ploima</taxon>
        <taxon>Brachionidae</taxon>
        <taxon>Brachionus</taxon>
    </lineage>
</organism>
<evidence type="ECO:0000313" key="2">
    <source>
        <dbReference type="Proteomes" id="UP000276133"/>
    </source>
</evidence>
<name>A0A3M7SPM0_BRAPC</name>
<gene>
    <name evidence="1" type="ORF">BpHYR1_026983</name>
</gene>
<reference evidence="1 2" key="1">
    <citation type="journal article" date="2018" name="Sci. Rep.">
        <title>Genomic signatures of local adaptation to the degree of environmental predictability in rotifers.</title>
        <authorList>
            <person name="Franch-Gras L."/>
            <person name="Hahn C."/>
            <person name="Garcia-Roger E.M."/>
            <person name="Carmona M.J."/>
            <person name="Serra M."/>
            <person name="Gomez A."/>
        </authorList>
    </citation>
    <scope>NUCLEOTIDE SEQUENCE [LARGE SCALE GENOMIC DNA]</scope>
    <source>
        <strain evidence="1">HYR1</strain>
    </source>
</reference>
<dbReference type="AlphaFoldDB" id="A0A3M7SPM0"/>
<accession>A0A3M7SPM0</accession>
<comment type="caution">
    <text evidence="1">The sequence shown here is derived from an EMBL/GenBank/DDBJ whole genome shotgun (WGS) entry which is preliminary data.</text>
</comment>
<dbReference type="EMBL" id="REGN01001010">
    <property type="protein sequence ID" value="RNA37642.1"/>
    <property type="molecule type" value="Genomic_DNA"/>
</dbReference>
<dbReference type="Proteomes" id="UP000276133">
    <property type="component" value="Unassembled WGS sequence"/>
</dbReference>
<evidence type="ECO:0000313" key="1">
    <source>
        <dbReference type="EMBL" id="RNA37642.1"/>
    </source>
</evidence>
<keyword evidence="2" id="KW-1185">Reference proteome</keyword>
<proteinExistence type="predicted"/>